<dbReference type="InterPro" id="IPR016162">
    <property type="entry name" value="Ald_DH_N"/>
</dbReference>
<comment type="similarity">
    <text evidence="1">Belongs to the aldehyde dehydrogenase family.</text>
</comment>
<dbReference type="PROSITE" id="PS00687">
    <property type="entry name" value="ALDEHYDE_DEHYDR_GLU"/>
    <property type="match status" value="1"/>
</dbReference>
<feature type="domain" description="Aldehyde dehydrogenase" evidence="3">
    <location>
        <begin position="33"/>
        <end position="276"/>
    </location>
</feature>
<dbReference type="AlphaFoldDB" id="T1BLC6"/>
<dbReference type="PANTHER" id="PTHR11699">
    <property type="entry name" value="ALDEHYDE DEHYDROGENASE-RELATED"/>
    <property type="match status" value="1"/>
</dbReference>
<dbReference type="SUPFAM" id="SSF53720">
    <property type="entry name" value="ALDH-like"/>
    <property type="match status" value="1"/>
</dbReference>
<evidence type="ECO:0000256" key="2">
    <source>
        <dbReference type="ARBA" id="ARBA00023002"/>
    </source>
</evidence>
<sequence length="276" mass="29058">MWTPPIEPSTMAEANGSTYQLFIDGAEIPASRGERATLTDPATGEPIADLAIGGPEDARHAMEAAERAFRESGWAADDGTARARALRRLADLLETEAESIARLETRNMGKPLRESRGDLQYVVRTLEYVSGLADKVQGETIPVPGPRLAYTLHEPLGVTVHISPWNYPLLLAIRSVAPALAAGNAVVLKPASLTPLTAIAFARLAHRAGIPKGILNVVVGPGGSVGEALALDPRCRSISFTGSGEIGLRIGAIAAQRVIPVTLELGGKSPVIVFPD</sequence>
<dbReference type="InterPro" id="IPR016161">
    <property type="entry name" value="Ald_DH/histidinol_DH"/>
</dbReference>
<dbReference type="FunFam" id="3.40.605.10:FF:000007">
    <property type="entry name" value="NAD/NADP-dependent betaine aldehyde dehydrogenase"/>
    <property type="match status" value="1"/>
</dbReference>
<proteinExistence type="inferred from homology"/>
<dbReference type="GO" id="GO:0016491">
    <property type="term" value="F:oxidoreductase activity"/>
    <property type="evidence" value="ECO:0007669"/>
    <property type="project" value="UniProtKB-KW"/>
</dbReference>
<gene>
    <name evidence="4" type="ORF">B1B_03040</name>
</gene>
<feature type="non-terminal residue" evidence="4">
    <location>
        <position position="276"/>
    </location>
</feature>
<comment type="caution">
    <text evidence="4">The sequence shown here is derived from an EMBL/GenBank/DDBJ whole genome shotgun (WGS) entry which is preliminary data.</text>
</comment>
<dbReference type="Pfam" id="PF00171">
    <property type="entry name" value="Aldedh"/>
    <property type="match status" value="1"/>
</dbReference>
<reference evidence="4" key="1">
    <citation type="submission" date="2013-08" db="EMBL/GenBank/DDBJ databases">
        <authorList>
            <person name="Mendez C."/>
            <person name="Richter M."/>
            <person name="Ferrer M."/>
            <person name="Sanchez J."/>
        </authorList>
    </citation>
    <scope>NUCLEOTIDE SEQUENCE</scope>
</reference>
<dbReference type="InterPro" id="IPR029510">
    <property type="entry name" value="Ald_DH_CS_GLU"/>
</dbReference>
<accession>T1BLC6</accession>
<dbReference type="InterPro" id="IPR015590">
    <property type="entry name" value="Aldehyde_DH_dom"/>
</dbReference>
<evidence type="ECO:0000259" key="3">
    <source>
        <dbReference type="Pfam" id="PF00171"/>
    </source>
</evidence>
<reference evidence="4" key="2">
    <citation type="journal article" date="2014" name="ISME J.">
        <title>Microbial stratification in low pH oxic and suboxic macroscopic growths along an acid mine drainage.</title>
        <authorList>
            <person name="Mendez-Garcia C."/>
            <person name="Mesa V."/>
            <person name="Sprenger R.R."/>
            <person name="Richter M."/>
            <person name="Diez M.S."/>
            <person name="Solano J."/>
            <person name="Bargiela R."/>
            <person name="Golyshina O.V."/>
            <person name="Manteca A."/>
            <person name="Ramos J.L."/>
            <person name="Gallego J.R."/>
            <person name="Llorente I."/>
            <person name="Martins Dos Santos V.A."/>
            <person name="Jensen O.N."/>
            <person name="Pelaez A.I."/>
            <person name="Sanchez J."/>
            <person name="Ferrer M."/>
        </authorList>
    </citation>
    <scope>NUCLEOTIDE SEQUENCE</scope>
</reference>
<protein>
    <submittedName>
        <fullName evidence="4">Betaine-aldehyde dehydrogenase</fullName>
    </submittedName>
</protein>
<evidence type="ECO:0000256" key="1">
    <source>
        <dbReference type="ARBA" id="ARBA00009986"/>
    </source>
</evidence>
<keyword evidence="2" id="KW-0560">Oxidoreductase</keyword>
<dbReference type="EMBL" id="AUZY01001839">
    <property type="protein sequence ID" value="EQD73781.1"/>
    <property type="molecule type" value="Genomic_DNA"/>
</dbReference>
<evidence type="ECO:0000313" key="4">
    <source>
        <dbReference type="EMBL" id="EQD73781.1"/>
    </source>
</evidence>
<name>T1BLC6_9ZZZZ</name>
<dbReference type="Gene3D" id="3.40.605.10">
    <property type="entry name" value="Aldehyde Dehydrogenase, Chain A, domain 1"/>
    <property type="match status" value="1"/>
</dbReference>
<organism evidence="4">
    <name type="scientific">mine drainage metagenome</name>
    <dbReference type="NCBI Taxonomy" id="410659"/>
    <lineage>
        <taxon>unclassified sequences</taxon>
        <taxon>metagenomes</taxon>
        <taxon>ecological metagenomes</taxon>
    </lineage>
</organism>